<organism evidence="1 2">
    <name type="scientific">Anaeroselena agilis</name>
    <dbReference type="NCBI Taxonomy" id="3063788"/>
    <lineage>
        <taxon>Bacteria</taxon>
        <taxon>Bacillati</taxon>
        <taxon>Bacillota</taxon>
        <taxon>Negativicutes</taxon>
        <taxon>Acetonemataceae</taxon>
        <taxon>Anaeroselena</taxon>
    </lineage>
</organism>
<dbReference type="EMBL" id="JAUOZS010000001">
    <property type="protein sequence ID" value="MDT8900554.1"/>
    <property type="molecule type" value="Genomic_DNA"/>
</dbReference>
<dbReference type="SUPFAM" id="SSF158622">
    <property type="entry name" value="YheA/YmcA-like"/>
    <property type="match status" value="1"/>
</dbReference>
<comment type="caution">
    <text evidence="1">The sequence shown here is derived from an EMBL/GenBank/DDBJ whole genome shotgun (WGS) entry which is preliminary data.</text>
</comment>
<dbReference type="InterPro" id="IPR023378">
    <property type="entry name" value="YheA/YmcA-like_dom_sf"/>
</dbReference>
<reference evidence="1 2" key="1">
    <citation type="submission" date="2023-07" db="EMBL/GenBank/DDBJ databases">
        <title>The novel representative of Negativicutes class, Anaeroselena agilis gen. nov. sp. nov.</title>
        <authorList>
            <person name="Prokofeva M.I."/>
            <person name="Elcheninov A.G."/>
            <person name="Klyukina A."/>
            <person name="Kublanov I.V."/>
            <person name="Frolov E.N."/>
            <person name="Podosokorskaya O.A."/>
        </authorList>
    </citation>
    <scope>NUCLEOTIDE SEQUENCE [LARGE SCALE GENOMIC DNA]</scope>
    <source>
        <strain evidence="1 2">4137-cl</strain>
    </source>
</reference>
<accession>A0ABU3NUR7</accession>
<evidence type="ECO:0000313" key="1">
    <source>
        <dbReference type="EMBL" id="MDT8900554.1"/>
    </source>
</evidence>
<protein>
    <submittedName>
        <fullName evidence="1">YlbF family regulator</fullName>
    </submittedName>
</protein>
<sequence>MNPYDKAHELARTLKASAEYRTFLAAKEALAVDPEAKKMVQDFLRRKMEQEYEALAGKEDPAKAEALNRMYELLAANGKAREFLEAYLRFQRIMADISKIIGDSVAEGLDLFAKD</sequence>
<dbReference type="RefSeq" id="WP_413779092.1">
    <property type="nucleotide sequence ID" value="NZ_JAUOZS010000001.1"/>
</dbReference>
<dbReference type="Gene3D" id="1.20.1500.10">
    <property type="entry name" value="YheA/YmcA-like"/>
    <property type="match status" value="1"/>
</dbReference>
<name>A0ABU3NUR7_9FIRM</name>
<dbReference type="Proteomes" id="UP001254848">
    <property type="component" value="Unassembled WGS sequence"/>
</dbReference>
<dbReference type="InterPro" id="IPR010368">
    <property type="entry name" value="Com_YlbF"/>
</dbReference>
<gene>
    <name evidence="1" type="ORF">Q4T40_04785</name>
</gene>
<proteinExistence type="predicted"/>
<keyword evidence="2" id="KW-1185">Reference proteome</keyword>
<dbReference type="Pfam" id="PF06133">
    <property type="entry name" value="Com_YlbF"/>
    <property type="match status" value="1"/>
</dbReference>
<evidence type="ECO:0000313" key="2">
    <source>
        <dbReference type="Proteomes" id="UP001254848"/>
    </source>
</evidence>